<keyword evidence="2" id="KW-1185">Reference proteome</keyword>
<dbReference type="EMBL" id="CP035299">
    <property type="protein sequence ID" value="QAU51891.1"/>
    <property type="molecule type" value="Genomic_DNA"/>
</dbReference>
<dbReference type="Proteomes" id="UP000288929">
    <property type="component" value="Chromosome"/>
</dbReference>
<sequence length="90" mass="9901">MWDWFTDLGDRTAQFLTTSPLWLQVTLVIAVAVPLCAVLALLWLRVVDRVGSLLGRGGARARARAQAKVSLDRMTRTDAERVASAKHGEP</sequence>
<proteinExistence type="predicted"/>
<evidence type="ECO:0000313" key="2">
    <source>
        <dbReference type="Proteomes" id="UP000288929"/>
    </source>
</evidence>
<gene>
    <name evidence="1" type="ORF">CPELA_03040</name>
</gene>
<evidence type="ECO:0000313" key="1">
    <source>
        <dbReference type="EMBL" id="QAU51891.1"/>
    </source>
</evidence>
<dbReference type="RefSeq" id="WP_164931111.1">
    <property type="nucleotide sequence ID" value="NZ_BMCX01000001.1"/>
</dbReference>
<accession>A0A410W7A7</accession>
<reference evidence="1 2" key="1">
    <citation type="submission" date="2019-01" db="EMBL/GenBank/DDBJ databases">
        <authorList>
            <person name="Ruckert C."/>
            <person name="Busche T."/>
            <person name="Kalinowski J."/>
        </authorList>
    </citation>
    <scope>NUCLEOTIDE SEQUENCE [LARGE SCALE GENOMIC DNA]</scope>
    <source>
        <strain evidence="1 2">136/3</strain>
    </source>
</reference>
<organism evidence="1 2">
    <name type="scientific">Corynebacterium pelargi</name>
    <dbReference type="NCBI Taxonomy" id="1471400"/>
    <lineage>
        <taxon>Bacteria</taxon>
        <taxon>Bacillati</taxon>
        <taxon>Actinomycetota</taxon>
        <taxon>Actinomycetes</taxon>
        <taxon>Mycobacteriales</taxon>
        <taxon>Corynebacteriaceae</taxon>
        <taxon>Corynebacterium</taxon>
    </lineage>
</organism>
<dbReference type="AlphaFoldDB" id="A0A410W7A7"/>
<protein>
    <submittedName>
        <fullName evidence="1">Uncharacterized protein</fullName>
    </submittedName>
</protein>
<dbReference type="KEGG" id="cpeg:CPELA_03040"/>
<name>A0A410W7A7_9CORY</name>